<name>A0A8T0SZL7_PANVG</name>
<keyword evidence="3" id="KW-1185">Reference proteome</keyword>
<dbReference type="EMBL" id="CM029044">
    <property type="protein sequence ID" value="KAG2604271.1"/>
    <property type="molecule type" value="Genomic_DNA"/>
</dbReference>
<protein>
    <submittedName>
        <fullName evidence="2">Uncharacterized protein</fullName>
    </submittedName>
</protein>
<evidence type="ECO:0000313" key="2">
    <source>
        <dbReference type="EMBL" id="KAG2604271.1"/>
    </source>
</evidence>
<accession>A0A8T0SZL7</accession>
<dbReference type="AlphaFoldDB" id="A0A8T0SZL7"/>
<feature type="region of interest" description="Disordered" evidence="1">
    <location>
        <begin position="77"/>
        <end position="127"/>
    </location>
</feature>
<feature type="region of interest" description="Disordered" evidence="1">
    <location>
        <begin position="153"/>
        <end position="204"/>
    </location>
</feature>
<feature type="compositionally biased region" description="Low complexity" evidence="1">
    <location>
        <begin position="153"/>
        <end position="164"/>
    </location>
</feature>
<comment type="caution">
    <text evidence="2">The sequence shown here is derived from an EMBL/GenBank/DDBJ whole genome shotgun (WGS) entry which is preliminary data.</text>
</comment>
<evidence type="ECO:0000313" key="3">
    <source>
        <dbReference type="Proteomes" id="UP000823388"/>
    </source>
</evidence>
<reference evidence="2" key="1">
    <citation type="submission" date="2020-05" db="EMBL/GenBank/DDBJ databases">
        <title>WGS assembly of Panicum virgatum.</title>
        <authorList>
            <person name="Lovell J.T."/>
            <person name="Jenkins J."/>
            <person name="Shu S."/>
            <person name="Juenger T.E."/>
            <person name="Schmutz J."/>
        </authorList>
    </citation>
    <scope>NUCLEOTIDE SEQUENCE</scope>
    <source>
        <strain evidence="2">AP13</strain>
    </source>
</reference>
<feature type="compositionally biased region" description="Low complexity" evidence="1">
    <location>
        <begin position="89"/>
        <end position="98"/>
    </location>
</feature>
<dbReference type="Proteomes" id="UP000823388">
    <property type="component" value="Chromosome 4N"/>
</dbReference>
<sequence length="204" mass="21843">MDRPRRRESLILRKNPNVLDGPTGLVAMGTFLLNKMMGTSMIHMIKKVMTSIQLAVFSSIGTAGSVHQHLTEHLIETVPIPPPPHTHPRLSCSPSPSSADPPPPPARARAPPRPRCRKPPPPLPALAAMTAPHVAGHIHDHLLSLARHRGRLPRPGAAPLSSPLARPPPLATLPLPQFPLLRPPPSSPFPSSLRSRSTVDGKGG</sequence>
<evidence type="ECO:0000256" key="1">
    <source>
        <dbReference type="SAM" id="MobiDB-lite"/>
    </source>
</evidence>
<proteinExistence type="predicted"/>
<gene>
    <name evidence="2" type="ORF">PVAP13_4NG044000</name>
</gene>
<organism evidence="2 3">
    <name type="scientific">Panicum virgatum</name>
    <name type="common">Blackwell switchgrass</name>
    <dbReference type="NCBI Taxonomy" id="38727"/>
    <lineage>
        <taxon>Eukaryota</taxon>
        <taxon>Viridiplantae</taxon>
        <taxon>Streptophyta</taxon>
        <taxon>Embryophyta</taxon>
        <taxon>Tracheophyta</taxon>
        <taxon>Spermatophyta</taxon>
        <taxon>Magnoliopsida</taxon>
        <taxon>Liliopsida</taxon>
        <taxon>Poales</taxon>
        <taxon>Poaceae</taxon>
        <taxon>PACMAD clade</taxon>
        <taxon>Panicoideae</taxon>
        <taxon>Panicodae</taxon>
        <taxon>Paniceae</taxon>
        <taxon>Panicinae</taxon>
        <taxon>Panicum</taxon>
        <taxon>Panicum sect. Hiantes</taxon>
    </lineage>
</organism>